<dbReference type="InterPro" id="IPR011727">
    <property type="entry name" value="CHP02117"/>
</dbReference>
<dbReference type="RefSeq" id="WP_380187869.1">
    <property type="nucleotide sequence ID" value="NZ_JBHTBQ010000015.1"/>
</dbReference>
<evidence type="ECO:0000256" key="1">
    <source>
        <dbReference type="SAM" id="SignalP"/>
    </source>
</evidence>
<feature type="signal peptide" evidence="1">
    <location>
        <begin position="1"/>
        <end position="22"/>
    </location>
</feature>
<feature type="chain" id="PRO_5046243168" evidence="1">
    <location>
        <begin position="23"/>
        <end position="228"/>
    </location>
</feature>
<dbReference type="EMBL" id="JBHTBQ010000015">
    <property type="protein sequence ID" value="MFC7420233.1"/>
    <property type="molecule type" value="Genomic_DNA"/>
</dbReference>
<dbReference type="Pfam" id="PF09601">
    <property type="entry name" value="DUF2459"/>
    <property type="match status" value="1"/>
</dbReference>
<comment type="caution">
    <text evidence="2">The sequence shown here is derived from an EMBL/GenBank/DDBJ whole genome shotgun (WGS) entry which is preliminary data.</text>
</comment>
<dbReference type="NCBIfam" id="TIGR02117">
    <property type="entry name" value="chp_urease_rgn"/>
    <property type="match status" value="1"/>
</dbReference>
<proteinExistence type="predicted"/>
<accession>A0ABW2QXN1</accession>
<gene>
    <name evidence="2" type="ORF">ACFQNF_10085</name>
</gene>
<dbReference type="Proteomes" id="UP001596473">
    <property type="component" value="Unassembled WGS sequence"/>
</dbReference>
<keyword evidence="1" id="KW-0732">Signal</keyword>
<evidence type="ECO:0000313" key="3">
    <source>
        <dbReference type="Proteomes" id="UP001596473"/>
    </source>
</evidence>
<name>A0ABW2QXN1_9NEIS</name>
<evidence type="ECO:0000313" key="2">
    <source>
        <dbReference type="EMBL" id="MFC7420233.1"/>
    </source>
</evidence>
<reference evidence="3" key="1">
    <citation type="journal article" date="2019" name="Int. J. Syst. Evol. Microbiol.">
        <title>The Global Catalogue of Microorganisms (GCM) 10K type strain sequencing project: providing services to taxonomists for standard genome sequencing and annotation.</title>
        <authorList>
            <consortium name="The Broad Institute Genomics Platform"/>
            <consortium name="The Broad Institute Genome Sequencing Center for Infectious Disease"/>
            <person name="Wu L."/>
            <person name="Ma J."/>
        </authorList>
    </citation>
    <scope>NUCLEOTIDE SEQUENCE [LARGE SCALE GENOMIC DNA]</scope>
    <source>
        <strain evidence="3">CCUG 62945</strain>
    </source>
</reference>
<organism evidence="2 3">
    <name type="scientific">Iodobacter arcticus</name>
    <dbReference type="NCBI Taxonomy" id="590593"/>
    <lineage>
        <taxon>Bacteria</taxon>
        <taxon>Pseudomonadati</taxon>
        <taxon>Pseudomonadota</taxon>
        <taxon>Betaproteobacteria</taxon>
        <taxon>Neisseriales</taxon>
        <taxon>Chitinibacteraceae</taxon>
        <taxon>Iodobacter</taxon>
    </lineage>
</organism>
<keyword evidence="3" id="KW-1185">Reference proteome</keyword>
<sequence length="228" mass="24844">MMPHLFQSVAVLLCFISLFSLAENTPERASAAPSKFNKIYVVNNGWHTGLVVPAQPLQDLFPELKQRFANAAYLEIGWGDKGFYQIPDVTVKVALRAIFGLSGSIIHVVALPQSPERHLARQNPRAFCLNPQQLSALNQFIAASFYQNSSKNIIAGQAGIYGDSQFYEAVGSYHLFNTCNSWTAKSLQSAGLEISAFLKLTASSVMDALSKLPSGCAVEALPEIPNVH</sequence>
<protein>
    <submittedName>
        <fullName evidence="2">TIGR02117 family protein</fullName>
    </submittedName>
</protein>